<dbReference type="EC" id="3.1.13.4" evidence="5"/>
<dbReference type="RefSeq" id="XP_009022406.1">
    <property type="nucleotide sequence ID" value="XM_009024158.1"/>
</dbReference>
<evidence type="ECO:0000256" key="4">
    <source>
        <dbReference type="ARBA" id="ARBA00008372"/>
    </source>
</evidence>
<keyword evidence="7" id="KW-0540">Nuclease</keyword>
<feature type="region of interest" description="Disordered" evidence="15">
    <location>
        <begin position="449"/>
        <end position="469"/>
    </location>
</feature>
<dbReference type="eggNOG" id="KOG0304">
    <property type="taxonomic scope" value="Eukaryota"/>
</dbReference>
<evidence type="ECO:0000313" key="17">
    <source>
        <dbReference type="EnsemblMetazoa" id="HelroP113741"/>
    </source>
</evidence>
<dbReference type="EMBL" id="AMQM01005852">
    <property type="status" value="NOT_ANNOTATED_CDS"/>
    <property type="molecule type" value="Genomic_DNA"/>
</dbReference>
<feature type="compositionally biased region" description="Polar residues" evidence="15">
    <location>
        <begin position="278"/>
        <end position="287"/>
    </location>
</feature>
<dbReference type="AlphaFoldDB" id="T1EFV8"/>
<evidence type="ECO:0000256" key="13">
    <source>
        <dbReference type="ARBA" id="ARBA00023163"/>
    </source>
</evidence>
<dbReference type="EMBL" id="KB097106">
    <property type="protein sequence ID" value="ESN99660.1"/>
    <property type="molecule type" value="Genomic_DNA"/>
</dbReference>
<name>T1EFV8_HELRO</name>
<evidence type="ECO:0000256" key="15">
    <source>
        <dbReference type="SAM" id="MobiDB-lite"/>
    </source>
</evidence>
<evidence type="ECO:0000256" key="2">
    <source>
        <dbReference type="ARBA" id="ARBA00004123"/>
    </source>
</evidence>
<evidence type="ECO:0000256" key="3">
    <source>
        <dbReference type="ARBA" id="ARBA00004496"/>
    </source>
</evidence>
<dbReference type="InterPro" id="IPR006941">
    <property type="entry name" value="RNase_CAF1"/>
</dbReference>
<dbReference type="GO" id="GO:0005634">
    <property type="term" value="C:nucleus"/>
    <property type="evidence" value="ECO:0007669"/>
    <property type="project" value="UniProtKB-SubCell"/>
</dbReference>
<reference evidence="18" key="1">
    <citation type="submission" date="2012-12" db="EMBL/GenBank/DDBJ databases">
        <authorList>
            <person name="Hellsten U."/>
            <person name="Grimwood J."/>
            <person name="Chapman J.A."/>
            <person name="Shapiro H."/>
            <person name="Aerts A."/>
            <person name="Otillar R.P."/>
            <person name="Terry A.Y."/>
            <person name="Boore J.L."/>
            <person name="Simakov O."/>
            <person name="Marletaz F."/>
            <person name="Cho S.-J."/>
            <person name="Edsinger-Gonzales E."/>
            <person name="Havlak P."/>
            <person name="Kuo D.-H."/>
            <person name="Larsson T."/>
            <person name="Lv J."/>
            <person name="Arendt D."/>
            <person name="Savage R."/>
            <person name="Osoegawa K."/>
            <person name="de Jong P."/>
            <person name="Lindberg D.R."/>
            <person name="Seaver E.C."/>
            <person name="Weisblat D.A."/>
            <person name="Putnam N.H."/>
            <person name="Grigoriev I.V."/>
            <person name="Rokhsar D.S."/>
        </authorList>
    </citation>
    <scope>NUCLEOTIDE SEQUENCE</scope>
</reference>
<reference evidence="16 18" key="2">
    <citation type="journal article" date="2013" name="Nature">
        <title>Insights into bilaterian evolution from three spiralian genomes.</title>
        <authorList>
            <person name="Simakov O."/>
            <person name="Marletaz F."/>
            <person name="Cho S.J."/>
            <person name="Edsinger-Gonzales E."/>
            <person name="Havlak P."/>
            <person name="Hellsten U."/>
            <person name="Kuo D.H."/>
            <person name="Larsson T."/>
            <person name="Lv J."/>
            <person name="Arendt D."/>
            <person name="Savage R."/>
            <person name="Osoegawa K."/>
            <person name="de Jong P."/>
            <person name="Grimwood J."/>
            <person name="Chapman J.A."/>
            <person name="Shapiro H."/>
            <person name="Aerts A."/>
            <person name="Otillar R.P."/>
            <person name="Terry A.Y."/>
            <person name="Boore J.L."/>
            <person name="Grigoriev I.V."/>
            <person name="Lindberg D.R."/>
            <person name="Seaver E.C."/>
            <person name="Weisblat D.A."/>
            <person name="Putnam N.H."/>
            <person name="Rokhsar D.S."/>
        </authorList>
    </citation>
    <scope>NUCLEOTIDE SEQUENCE</scope>
</reference>
<feature type="compositionally biased region" description="Polar residues" evidence="15">
    <location>
        <begin position="449"/>
        <end position="459"/>
    </location>
</feature>
<dbReference type="Proteomes" id="UP000015101">
    <property type="component" value="Unassembled WGS sequence"/>
</dbReference>
<keyword evidence="13" id="KW-0804">Transcription</keyword>
<evidence type="ECO:0000256" key="10">
    <source>
        <dbReference type="ARBA" id="ARBA00022839"/>
    </source>
</evidence>
<dbReference type="HOGENOM" id="CLU_447107_0_0_1"/>
<evidence type="ECO:0000256" key="7">
    <source>
        <dbReference type="ARBA" id="ARBA00022722"/>
    </source>
</evidence>
<dbReference type="FunFam" id="3.30.420.10:FF:000048">
    <property type="entry name" value="CCR4-associated factor 1, putative"/>
    <property type="match status" value="1"/>
</dbReference>
<comment type="subcellular location">
    <subcellularLocation>
        <location evidence="3">Cytoplasm</location>
    </subcellularLocation>
    <subcellularLocation>
        <location evidence="2">Nucleus</location>
    </subcellularLocation>
</comment>
<evidence type="ECO:0000256" key="6">
    <source>
        <dbReference type="ARBA" id="ARBA00022490"/>
    </source>
</evidence>
<evidence type="ECO:0000256" key="14">
    <source>
        <dbReference type="ARBA" id="ARBA00023242"/>
    </source>
</evidence>
<evidence type="ECO:0000256" key="12">
    <source>
        <dbReference type="ARBA" id="ARBA00023015"/>
    </source>
</evidence>
<keyword evidence="6" id="KW-0963">Cytoplasm</keyword>
<evidence type="ECO:0000256" key="5">
    <source>
        <dbReference type="ARBA" id="ARBA00012161"/>
    </source>
</evidence>
<evidence type="ECO:0000256" key="8">
    <source>
        <dbReference type="ARBA" id="ARBA00022723"/>
    </source>
</evidence>
<keyword evidence="14" id="KW-0539">Nucleus</keyword>
<dbReference type="InterPro" id="IPR036397">
    <property type="entry name" value="RNaseH_sf"/>
</dbReference>
<feature type="compositionally biased region" description="Low complexity" evidence="15">
    <location>
        <begin position="295"/>
        <end position="310"/>
    </location>
</feature>
<dbReference type="GO" id="GO:0003723">
    <property type="term" value="F:RNA binding"/>
    <property type="evidence" value="ECO:0007669"/>
    <property type="project" value="UniProtKB-KW"/>
</dbReference>
<keyword evidence="10" id="KW-0269">Exonuclease</keyword>
<comment type="catalytic activity">
    <reaction evidence="1">
        <text>Exonucleolytic cleavage of poly(A) to 5'-AMP.</text>
        <dbReference type="EC" id="3.1.13.4"/>
    </reaction>
</comment>
<evidence type="ECO:0000256" key="11">
    <source>
        <dbReference type="ARBA" id="ARBA00022884"/>
    </source>
</evidence>
<gene>
    <name evidence="17" type="primary">20195460</name>
    <name evidence="16" type="ORF">HELRODRAFT_113741</name>
</gene>
<dbReference type="Gene3D" id="3.30.420.10">
    <property type="entry name" value="Ribonuclease H-like superfamily/Ribonuclease H"/>
    <property type="match status" value="1"/>
</dbReference>
<dbReference type="KEGG" id="hro:HELRODRAFT_113741"/>
<dbReference type="GeneID" id="20195460"/>
<proteinExistence type="inferred from homology"/>
<dbReference type="STRING" id="6412.T1EFV8"/>
<evidence type="ECO:0000256" key="9">
    <source>
        <dbReference type="ARBA" id="ARBA00022801"/>
    </source>
</evidence>
<dbReference type="GO" id="GO:0000288">
    <property type="term" value="P:nuclear-transcribed mRNA catabolic process, deadenylation-dependent decay"/>
    <property type="evidence" value="ECO:0000318"/>
    <property type="project" value="GO_Central"/>
</dbReference>
<organism evidence="17 18">
    <name type="scientific">Helobdella robusta</name>
    <name type="common">Californian leech</name>
    <dbReference type="NCBI Taxonomy" id="6412"/>
    <lineage>
        <taxon>Eukaryota</taxon>
        <taxon>Metazoa</taxon>
        <taxon>Spiralia</taxon>
        <taxon>Lophotrochozoa</taxon>
        <taxon>Annelida</taxon>
        <taxon>Clitellata</taxon>
        <taxon>Hirudinea</taxon>
        <taxon>Rhynchobdellida</taxon>
        <taxon>Glossiphoniidae</taxon>
        <taxon>Helobdella</taxon>
    </lineage>
</organism>
<dbReference type="CTD" id="20195460"/>
<dbReference type="SUPFAM" id="SSF53098">
    <property type="entry name" value="Ribonuclease H-like"/>
    <property type="match status" value="1"/>
</dbReference>
<protein>
    <recommendedName>
        <fullName evidence="5">poly(A)-specific ribonuclease</fullName>
        <ecNumber evidence="5">3.1.13.4</ecNumber>
    </recommendedName>
</protein>
<dbReference type="GO" id="GO:0030015">
    <property type="term" value="C:CCR4-NOT core complex"/>
    <property type="evidence" value="ECO:0000318"/>
    <property type="project" value="GO_Central"/>
</dbReference>
<keyword evidence="9" id="KW-0378">Hydrolase</keyword>
<dbReference type="GO" id="GO:0000932">
    <property type="term" value="C:P-body"/>
    <property type="evidence" value="ECO:0000318"/>
    <property type="project" value="GO_Central"/>
</dbReference>
<keyword evidence="18" id="KW-1185">Reference proteome</keyword>
<evidence type="ECO:0000313" key="18">
    <source>
        <dbReference type="Proteomes" id="UP000015101"/>
    </source>
</evidence>
<evidence type="ECO:0000256" key="1">
    <source>
        <dbReference type="ARBA" id="ARBA00001663"/>
    </source>
</evidence>
<dbReference type="OrthoDB" id="1164111at2759"/>
<accession>T1EFV8</accession>
<dbReference type="Pfam" id="PF04857">
    <property type="entry name" value="CAF1"/>
    <property type="match status" value="2"/>
</dbReference>
<dbReference type="InterPro" id="IPR012337">
    <property type="entry name" value="RNaseH-like_sf"/>
</dbReference>
<keyword evidence="11" id="KW-0694">RNA-binding</keyword>
<dbReference type="EnsemblMetazoa" id="HelroT113741">
    <property type="protein sequence ID" value="HelroP113741"/>
    <property type="gene ID" value="HelroG113741"/>
</dbReference>
<reference evidence="17" key="3">
    <citation type="submission" date="2015-06" db="UniProtKB">
        <authorList>
            <consortium name="EnsemblMetazoa"/>
        </authorList>
    </citation>
    <scope>IDENTIFICATION</scope>
</reference>
<comment type="similarity">
    <text evidence="4">Belongs to the CAF1 family.</text>
</comment>
<keyword evidence="12" id="KW-0805">Transcription regulation</keyword>
<feature type="region of interest" description="Disordered" evidence="15">
    <location>
        <begin position="278"/>
        <end position="310"/>
    </location>
</feature>
<dbReference type="InterPro" id="IPR039637">
    <property type="entry name" value="CNOT7/CNOT8/Pop2"/>
</dbReference>
<dbReference type="PANTHER" id="PTHR10797">
    <property type="entry name" value="CCR4-NOT TRANSCRIPTION COMPLEX SUBUNIT"/>
    <property type="match status" value="1"/>
</dbReference>
<keyword evidence="8" id="KW-0479">Metal-binding</keyword>
<evidence type="ECO:0000313" key="16">
    <source>
        <dbReference type="EMBL" id="ESN99660.1"/>
    </source>
</evidence>
<dbReference type="GO" id="GO:0004535">
    <property type="term" value="F:poly(A)-specific ribonuclease activity"/>
    <property type="evidence" value="ECO:0000318"/>
    <property type="project" value="GO_Central"/>
</dbReference>
<dbReference type="GO" id="GO:0046872">
    <property type="term" value="F:metal ion binding"/>
    <property type="evidence" value="ECO:0007669"/>
    <property type="project" value="UniProtKB-KW"/>
</dbReference>
<dbReference type="InParanoid" id="T1EFV8"/>
<sequence length="611" mass="67309">MARAKKKQINSSPESNSTAEVGSILNVWQSNLDQAFVTIRQVVRDFPYVALDTEFPGVVLPNAIDYWRPGYFKFSEIVENVNVLNIIQLGLAFFDENGNSSNPISAWQFNFQFDLSVNRFAENSIELLKKNGIQFERLKTEGIKGAEFAELLMNSGVVLCDDVRWISFDSGYDFGYSLKLLTCQPLPDSEDEFFETLKLYFPTMYDIKFLLLSCPEVENTSLNSVACQLNLRRTGPQHQAGSDSLLTGSVFFKLRELYFNDAIDDVIYSGHLFKVKSQPSDQSSSYEDSPATPESSSGRARRLSAAAATTSATIRPSSSYQNLSISDSDCESLIPLNDSKLQLLYDSPPAGDSTFYRTASSGSMLDDTSSMVIDNIYSSFTTDATTATSTVTPTAYYETLSFESGNESREKLLEDSFETTSLNNMGTGQSSYPRVFSFILGNQSAASNQSPTCNCQSTKPATPQQAPTPPRQLFAAARRPTLRLKTIKQILTNSPFSNICNEDYTFNNHRSYAEAAASIVLSSASPVAMMSTPVATPPLIQFVPPTNFVRSFSNFSSPLLRFSPLPPPPPPPQFLLFRGVIFDHSCGTPSPSAVTTTATTTTSPFTFDQSF</sequence>